<dbReference type="HOGENOM" id="CLU_1190859_0_0_1"/>
<name>K1QRR3_MAGGI</name>
<accession>K1QRR3</accession>
<evidence type="ECO:0000313" key="1">
    <source>
        <dbReference type="EMBL" id="EKC39602.1"/>
    </source>
</evidence>
<dbReference type="InParanoid" id="K1QRR3"/>
<proteinExistence type="predicted"/>
<dbReference type="AlphaFoldDB" id="K1QRR3"/>
<organism evidence="1">
    <name type="scientific">Magallana gigas</name>
    <name type="common">Pacific oyster</name>
    <name type="synonym">Crassostrea gigas</name>
    <dbReference type="NCBI Taxonomy" id="29159"/>
    <lineage>
        <taxon>Eukaryota</taxon>
        <taxon>Metazoa</taxon>
        <taxon>Spiralia</taxon>
        <taxon>Lophotrochozoa</taxon>
        <taxon>Mollusca</taxon>
        <taxon>Bivalvia</taxon>
        <taxon>Autobranchia</taxon>
        <taxon>Pteriomorphia</taxon>
        <taxon>Ostreida</taxon>
        <taxon>Ostreoidea</taxon>
        <taxon>Ostreidae</taxon>
        <taxon>Magallana</taxon>
    </lineage>
</organism>
<protein>
    <submittedName>
        <fullName evidence="1">Uncharacterized protein</fullName>
    </submittedName>
</protein>
<dbReference type="EMBL" id="JH818387">
    <property type="protein sequence ID" value="EKC39602.1"/>
    <property type="molecule type" value="Genomic_DNA"/>
</dbReference>
<sequence>MGLASFLGDRSSDITRMVKTATDLCLETVKRFIDYDWKCNFRLSNAKDILQDVTTCPKKCNFLTNDLYNYGNSLEKIHLTIGSKRDIFYFCSGLGYKANFSIDCSSWNAKEYIIWDYAHACFVEDAQCVLINKYCVCHCMPGYILMEEKCLKRTDQLVITNVPKRLGSEMFICKAQNSVDSTYLRLSLQNIRREQAGVYVVEATSLRMRENNTTEEVTGNTTVNVVVKYIVDI</sequence>
<reference evidence="1" key="1">
    <citation type="journal article" date="2012" name="Nature">
        <title>The oyster genome reveals stress adaptation and complexity of shell formation.</title>
        <authorList>
            <person name="Zhang G."/>
            <person name="Fang X."/>
            <person name="Guo X."/>
            <person name="Li L."/>
            <person name="Luo R."/>
            <person name="Xu F."/>
            <person name="Yang P."/>
            <person name="Zhang L."/>
            <person name="Wang X."/>
            <person name="Qi H."/>
            <person name="Xiong Z."/>
            <person name="Que H."/>
            <person name="Xie Y."/>
            <person name="Holland P.W."/>
            <person name="Paps J."/>
            <person name="Zhu Y."/>
            <person name="Wu F."/>
            <person name="Chen Y."/>
            <person name="Wang J."/>
            <person name="Peng C."/>
            <person name="Meng J."/>
            <person name="Yang L."/>
            <person name="Liu J."/>
            <person name="Wen B."/>
            <person name="Zhang N."/>
            <person name="Huang Z."/>
            <person name="Zhu Q."/>
            <person name="Feng Y."/>
            <person name="Mount A."/>
            <person name="Hedgecock D."/>
            <person name="Xu Z."/>
            <person name="Liu Y."/>
            <person name="Domazet-Loso T."/>
            <person name="Du Y."/>
            <person name="Sun X."/>
            <person name="Zhang S."/>
            <person name="Liu B."/>
            <person name="Cheng P."/>
            <person name="Jiang X."/>
            <person name="Li J."/>
            <person name="Fan D."/>
            <person name="Wang W."/>
            <person name="Fu W."/>
            <person name="Wang T."/>
            <person name="Wang B."/>
            <person name="Zhang J."/>
            <person name="Peng Z."/>
            <person name="Li Y."/>
            <person name="Li N."/>
            <person name="Wang J."/>
            <person name="Chen M."/>
            <person name="He Y."/>
            <person name="Tan F."/>
            <person name="Song X."/>
            <person name="Zheng Q."/>
            <person name="Huang R."/>
            <person name="Yang H."/>
            <person name="Du X."/>
            <person name="Chen L."/>
            <person name="Yang M."/>
            <person name="Gaffney P.M."/>
            <person name="Wang S."/>
            <person name="Luo L."/>
            <person name="She Z."/>
            <person name="Ming Y."/>
            <person name="Huang W."/>
            <person name="Zhang S."/>
            <person name="Huang B."/>
            <person name="Zhang Y."/>
            <person name="Qu T."/>
            <person name="Ni P."/>
            <person name="Miao G."/>
            <person name="Wang J."/>
            <person name="Wang Q."/>
            <person name="Steinberg C.E."/>
            <person name="Wang H."/>
            <person name="Li N."/>
            <person name="Qian L."/>
            <person name="Zhang G."/>
            <person name="Li Y."/>
            <person name="Yang H."/>
            <person name="Liu X."/>
            <person name="Wang J."/>
            <person name="Yin Y."/>
            <person name="Wang J."/>
        </authorList>
    </citation>
    <scope>NUCLEOTIDE SEQUENCE [LARGE SCALE GENOMIC DNA]</scope>
    <source>
        <strain evidence="1">05x7-T-G4-1.051#20</strain>
    </source>
</reference>
<gene>
    <name evidence="1" type="ORF">CGI_10018593</name>
</gene>